<dbReference type="AlphaFoldDB" id="H3GFJ4"/>
<reference evidence="3" key="2">
    <citation type="submission" date="2015-06" db="UniProtKB">
        <authorList>
            <consortium name="EnsemblProtists"/>
        </authorList>
    </citation>
    <scope>IDENTIFICATION</scope>
    <source>
        <strain evidence="3">Pr102</strain>
    </source>
</reference>
<feature type="region of interest" description="Disordered" evidence="2">
    <location>
        <begin position="42"/>
        <end position="84"/>
    </location>
</feature>
<protein>
    <submittedName>
        <fullName evidence="3">Uncharacterized protein</fullName>
    </submittedName>
</protein>
<evidence type="ECO:0000256" key="1">
    <source>
        <dbReference type="SAM" id="Coils"/>
    </source>
</evidence>
<sequence length="147" mass="17680">MAQTWHWQERFDPADVEDACRQQILKIRKSVPYELWLKKKARSKPWRKPPSLHVNPKTEGKTRKVEHAEPRMSKSSSATYIQRGRSEVENQHAYAVWMERVRQEDQIRRAQCQEELKRLEQQQREKHKVTWRKKLAVCAYSTLVVDD</sequence>
<dbReference type="EMBL" id="DS566005">
    <property type="status" value="NOT_ANNOTATED_CDS"/>
    <property type="molecule type" value="Genomic_DNA"/>
</dbReference>
<proteinExistence type="predicted"/>
<dbReference type="InParanoid" id="H3GFJ4"/>
<dbReference type="EnsemblProtists" id="Phyra74485">
    <property type="protein sequence ID" value="Phyra74485"/>
    <property type="gene ID" value="Phyra74485"/>
</dbReference>
<name>H3GFJ4_PHYRM</name>
<accession>H3GFJ4</accession>
<dbReference type="VEuPathDB" id="FungiDB:KRP23_7697"/>
<dbReference type="Proteomes" id="UP000005238">
    <property type="component" value="Unassembled WGS sequence"/>
</dbReference>
<feature type="compositionally biased region" description="Basic and acidic residues" evidence="2">
    <location>
        <begin position="56"/>
        <end position="72"/>
    </location>
</feature>
<evidence type="ECO:0000313" key="3">
    <source>
        <dbReference type="EnsemblProtists" id="Phyra74485"/>
    </source>
</evidence>
<dbReference type="VEuPathDB" id="FungiDB:KRP22_311"/>
<keyword evidence="1" id="KW-0175">Coiled coil</keyword>
<organism evidence="3 4">
    <name type="scientific">Phytophthora ramorum</name>
    <name type="common">Sudden oak death agent</name>
    <dbReference type="NCBI Taxonomy" id="164328"/>
    <lineage>
        <taxon>Eukaryota</taxon>
        <taxon>Sar</taxon>
        <taxon>Stramenopiles</taxon>
        <taxon>Oomycota</taxon>
        <taxon>Peronosporomycetes</taxon>
        <taxon>Peronosporales</taxon>
        <taxon>Peronosporaceae</taxon>
        <taxon>Phytophthora</taxon>
    </lineage>
</organism>
<evidence type="ECO:0000313" key="4">
    <source>
        <dbReference type="Proteomes" id="UP000005238"/>
    </source>
</evidence>
<dbReference type="HOGENOM" id="CLU_116056_0_0_1"/>
<feature type="coiled-coil region" evidence="1">
    <location>
        <begin position="102"/>
        <end position="129"/>
    </location>
</feature>
<dbReference type="eggNOG" id="ENOG502R7ZM">
    <property type="taxonomic scope" value="Eukaryota"/>
</dbReference>
<reference evidence="4" key="1">
    <citation type="journal article" date="2006" name="Science">
        <title>Phytophthora genome sequences uncover evolutionary origins and mechanisms of pathogenesis.</title>
        <authorList>
            <person name="Tyler B.M."/>
            <person name="Tripathy S."/>
            <person name="Zhang X."/>
            <person name="Dehal P."/>
            <person name="Jiang R.H."/>
            <person name="Aerts A."/>
            <person name="Arredondo F.D."/>
            <person name="Baxter L."/>
            <person name="Bensasson D."/>
            <person name="Beynon J.L."/>
            <person name="Chapman J."/>
            <person name="Damasceno C.M."/>
            <person name="Dorrance A.E."/>
            <person name="Dou D."/>
            <person name="Dickerman A.W."/>
            <person name="Dubchak I.L."/>
            <person name="Garbelotto M."/>
            <person name="Gijzen M."/>
            <person name="Gordon S.G."/>
            <person name="Govers F."/>
            <person name="Grunwald N.J."/>
            <person name="Huang W."/>
            <person name="Ivors K.L."/>
            <person name="Jones R.W."/>
            <person name="Kamoun S."/>
            <person name="Krampis K."/>
            <person name="Lamour K.H."/>
            <person name="Lee M.K."/>
            <person name="McDonald W.H."/>
            <person name="Medina M."/>
            <person name="Meijer H.J."/>
            <person name="Nordberg E.K."/>
            <person name="Maclean D.J."/>
            <person name="Ospina-Giraldo M.D."/>
            <person name="Morris P.F."/>
            <person name="Phuntumart V."/>
            <person name="Putnam N.H."/>
            <person name="Rash S."/>
            <person name="Rose J.K."/>
            <person name="Sakihama Y."/>
            <person name="Salamov A.A."/>
            <person name="Savidor A."/>
            <person name="Scheuring C.F."/>
            <person name="Smith B.M."/>
            <person name="Sobral B.W."/>
            <person name="Terry A."/>
            <person name="Torto-Alalibo T.A."/>
            <person name="Win J."/>
            <person name="Xu Z."/>
            <person name="Zhang H."/>
            <person name="Grigoriev I.V."/>
            <person name="Rokhsar D.S."/>
            <person name="Boore J.L."/>
        </authorList>
    </citation>
    <scope>NUCLEOTIDE SEQUENCE [LARGE SCALE GENOMIC DNA]</scope>
    <source>
        <strain evidence="4">Pr102</strain>
    </source>
</reference>
<keyword evidence="4" id="KW-1185">Reference proteome</keyword>
<dbReference type="OMA" id="TWHWQER"/>
<evidence type="ECO:0000256" key="2">
    <source>
        <dbReference type="SAM" id="MobiDB-lite"/>
    </source>
</evidence>